<feature type="transmembrane region" description="Helical" evidence="1">
    <location>
        <begin position="171"/>
        <end position="192"/>
    </location>
</feature>
<accession>A0ABU3AA11</accession>
<dbReference type="RefSeq" id="WP_311350268.1">
    <property type="nucleotide sequence ID" value="NZ_JAVRHR010000001.1"/>
</dbReference>
<dbReference type="Proteomes" id="UP001255246">
    <property type="component" value="Unassembled WGS sequence"/>
</dbReference>
<evidence type="ECO:0000313" key="2">
    <source>
        <dbReference type="EMBL" id="MDT0606723.1"/>
    </source>
</evidence>
<evidence type="ECO:0000256" key="1">
    <source>
        <dbReference type="SAM" id="Phobius"/>
    </source>
</evidence>
<dbReference type="GO" id="GO:0016757">
    <property type="term" value="F:glycosyltransferase activity"/>
    <property type="evidence" value="ECO:0007669"/>
    <property type="project" value="UniProtKB-KW"/>
</dbReference>
<feature type="transmembrane region" description="Helical" evidence="1">
    <location>
        <begin position="312"/>
        <end position="332"/>
    </location>
</feature>
<feature type="transmembrane region" description="Helical" evidence="1">
    <location>
        <begin position="198"/>
        <end position="216"/>
    </location>
</feature>
<gene>
    <name evidence="2" type="ORF">RM706_06760</name>
</gene>
<keyword evidence="3" id="KW-1185">Reference proteome</keyword>
<keyword evidence="1" id="KW-1133">Transmembrane helix</keyword>
<protein>
    <submittedName>
        <fullName evidence="2">Mannosyltransferase</fullName>
    </submittedName>
</protein>
<evidence type="ECO:0000313" key="3">
    <source>
        <dbReference type="Proteomes" id="UP001255246"/>
    </source>
</evidence>
<proteinExistence type="predicted"/>
<feature type="transmembrane region" description="Helical" evidence="1">
    <location>
        <begin position="264"/>
        <end position="282"/>
    </location>
</feature>
<keyword evidence="2" id="KW-0328">Glycosyltransferase</keyword>
<sequence>MFRFLFLFAEPNLSQDFYRFIWDGELIKNGINPYLFLPNTLIEQPDLAIANAKQLHLGMGDLSARHFSNYPPLNQIIFAISSFLGGGSILGSLIIMRLFIISADLGILYFGKKLIQNIGNSNHLAFWYFLNPLVITELTGNLHFEGVMLFFFVWSLYLISMNKYKLAAPIYALSILLKLVPILFLPLFLKHFGFKKSIVFYSLIGITCIACLLPFYSSEFIDNYSQTVGLWFSNFEFNASVYNLVKKIGVLCFEIKPWELVKSYGSLIPKVVIAIALLLTFLRKNQNLETLLSSILILLSSYYFLSSTVHPWYIIFLLILGVFTNYRFPIVWSASVILSYYAYSNSDFKENLWLITIEYCLVLGYLGHEVFKNHNIISRFRKKFNLN</sequence>
<feature type="transmembrane region" description="Helical" evidence="1">
    <location>
        <begin position="76"/>
        <end position="102"/>
    </location>
</feature>
<name>A0ABU3AA11_9FLAO</name>
<keyword evidence="2" id="KW-0808">Transferase</keyword>
<organism evidence="2 3">
    <name type="scientific">Croceitalea rosinachiae</name>
    <dbReference type="NCBI Taxonomy" id="3075596"/>
    <lineage>
        <taxon>Bacteria</taxon>
        <taxon>Pseudomonadati</taxon>
        <taxon>Bacteroidota</taxon>
        <taxon>Flavobacteriia</taxon>
        <taxon>Flavobacteriales</taxon>
        <taxon>Flavobacteriaceae</taxon>
        <taxon>Croceitalea</taxon>
    </lineage>
</organism>
<keyword evidence="1" id="KW-0472">Membrane</keyword>
<comment type="caution">
    <text evidence="2">The sequence shown here is derived from an EMBL/GenBank/DDBJ whole genome shotgun (WGS) entry which is preliminary data.</text>
</comment>
<dbReference type="EMBL" id="JAVRHR010000001">
    <property type="protein sequence ID" value="MDT0606723.1"/>
    <property type="molecule type" value="Genomic_DNA"/>
</dbReference>
<reference evidence="2 3" key="1">
    <citation type="submission" date="2023-09" db="EMBL/GenBank/DDBJ databases">
        <authorList>
            <person name="Rey-Velasco X."/>
        </authorList>
    </citation>
    <scope>NUCLEOTIDE SEQUENCE [LARGE SCALE GENOMIC DNA]</scope>
    <source>
        <strain evidence="2 3">F388</strain>
    </source>
</reference>
<feature type="transmembrane region" description="Helical" evidence="1">
    <location>
        <begin position="352"/>
        <end position="371"/>
    </location>
</feature>
<dbReference type="Pfam" id="PF26314">
    <property type="entry name" value="MptA_B_family"/>
    <property type="match status" value="1"/>
</dbReference>
<keyword evidence="1" id="KW-0812">Transmembrane</keyword>